<accession>F5R9Z5</accession>
<sequence>MKGEYAYLNAHMSEIRRPPGGGYTLVRTGKLLSVCADGRSEPFRRVAYRFGPEGKVEMESVASDARPFHVFDRSTSPHTGENVMFFKVGGYTYCVIEATAQGSGVGLRVIRSGRQVLDLFSGNRRGVDFESEMIEMNFVAPRSPVLRSYLPEDPFETPCDPKVRK</sequence>
<organism evidence="1 2">
    <name type="scientific">Methyloversatilis universalis (strain ATCC BAA-1314 / DSM 25237 / JCM 13912 / CCUG 52030 / FAM5)</name>
    <dbReference type="NCBI Taxonomy" id="1000565"/>
    <lineage>
        <taxon>Bacteria</taxon>
        <taxon>Pseudomonadati</taxon>
        <taxon>Pseudomonadota</taxon>
        <taxon>Betaproteobacteria</taxon>
        <taxon>Nitrosomonadales</taxon>
        <taxon>Sterolibacteriaceae</taxon>
        <taxon>Methyloversatilis</taxon>
    </lineage>
</organism>
<keyword evidence="2" id="KW-1185">Reference proteome</keyword>
<gene>
    <name evidence="1" type="ORF">METUNv1_01071</name>
</gene>
<evidence type="ECO:0000313" key="1">
    <source>
        <dbReference type="EMBL" id="EGK72661.1"/>
    </source>
</evidence>
<comment type="caution">
    <text evidence="1">The sequence shown here is derived from an EMBL/GenBank/DDBJ whole genome shotgun (WGS) entry which is preliminary data.</text>
</comment>
<dbReference type="AlphaFoldDB" id="F5R9Z5"/>
<name>F5R9Z5_METUF</name>
<dbReference type="eggNOG" id="ENOG5033B5E">
    <property type="taxonomic scope" value="Bacteria"/>
</dbReference>
<reference evidence="1 2" key="1">
    <citation type="journal article" date="2011" name="J. Bacteriol.">
        <title>Genome sequence of Methyloversatilis universalis FAM5T, a methylotrophic representative of the order Rhodocyclales.</title>
        <authorList>
            <person name="Kittichotirat W."/>
            <person name="Good N.M."/>
            <person name="Hall R."/>
            <person name="Bringel F."/>
            <person name="Lajus A."/>
            <person name="Medigue C."/>
            <person name="Smalley N.E."/>
            <person name="Beck D."/>
            <person name="Bumgarner R."/>
            <person name="Vuilleumier S."/>
            <person name="Kalyuzhnaya M.G."/>
        </authorList>
    </citation>
    <scope>NUCLEOTIDE SEQUENCE [LARGE SCALE GENOMIC DNA]</scope>
    <source>
        <strain evidence="2">ATCC BAA-1314 / JCM 13912 / FAM5</strain>
    </source>
</reference>
<dbReference type="EMBL" id="AFHG01000033">
    <property type="protein sequence ID" value="EGK72661.1"/>
    <property type="molecule type" value="Genomic_DNA"/>
</dbReference>
<dbReference type="Proteomes" id="UP000005019">
    <property type="component" value="Unassembled WGS sequence"/>
</dbReference>
<protein>
    <submittedName>
        <fullName evidence="1">Uncharacterized protein</fullName>
    </submittedName>
</protein>
<proteinExistence type="predicted"/>
<evidence type="ECO:0000313" key="2">
    <source>
        <dbReference type="Proteomes" id="UP000005019"/>
    </source>
</evidence>